<dbReference type="Proteomes" id="UP000613512">
    <property type="component" value="Unassembled WGS sequence"/>
</dbReference>
<keyword evidence="3" id="KW-1185">Reference proteome</keyword>
<feature type="domain" description="DUF3885" evidence="1">
    <location>
        <begin position="3"/>
        <end position="215"/>
    </location>
</feature>
<dbReference type="Pfam" id="PF13021">
    <property type="entry name" value="DUF3885"/>
    <property type="match status" value="1"/>
</dbReference>
<protein>
    <recommendedName>
        <fullName evidence="1">DUF3885 domain-containing protein</fullName>
    </recommendedName>
</protein>
<sequence>MEIKEYIKTTFPGLILKPSLYSQWNKGIHFELAKGLYQLKEKTDELNPDYFNAVYDQAITLFNDLFSADDQIFLVTNMYRYRNYKKRSRRKFKVYLHYIKSKDVRLRLTQETLPYMFDDEEELEEKCTSQFSVQCHKQDVRYSTLIKAICNQDFPPAKPRIHNPYNLYEPDVFFINATRNVIFYIYDDRGCEVIASDMETIRPIYEKYADWIDEYCREEIDQRFK</sequence>
<evidence type="ECO:0000259" key="1">
    <source>
        <dbReference type="Pfam" id="PF13021"/>
    </source>
</evidence>
<dbReference type="EMBL" id="BMEY01000008">
    <property type="protein sequence ID" value="GGA74801.1"/>
    <property type="molecule type" value="Genomic_DNA"/>
</dbReference>
<comment type="caution">
    <text evidence="2">The sequence shown here is derived from an EMBL/GenBank/DDBJ whole genome shotgun (WGS) entry which is preliminary data.</text>
</comment>
<gene>
    <name evidence="2" type="primary">ynaE</name>
    <name evidence="2" type="ORF">GCM10008025_18150</name>
</gene>
<dbReference type="RefSeq" id="WP_188384369.1">
    <property type="nucleotide sequence ID" value="NZ_BMEY01000008.1"/>
</dbReference>
<dbReference type="AlphaFoldDB" id="A0A916W7D7"/>
<reference evidence="2" key="1">
    <citation type="journal article" date="2014" name="Int. J. Syst. Evol. Microbiol.">
        <title>Complete genome sequence of Corynebacterium casei LMG S-19264T (=DSM 44701T), isolated from a smear-ripened cheese.</title>
        <authorList>
            <consortium name="US DOE Joint Genome Institute (JGI-PGF)"/>
            <person name="Walter F."/>
            <person name="Albersmeier A."/>
            <person name="Kalinowski J."/>
            <person name="Ruckert C."/>
        </authorList>
    </citation>
    <scope>NUCLEOTIDE SEQUENCE</scope>
    <source>
        <strain evidence="2">CGMCC 1.12408</strain>
    </source>
</reference>
<accession>A0A916W7D7</accession>
<name>A0A916W7D7_9BACI</name>
<proteinExistence type="predicted"/>
<reference evidence="2" key="2">
    <citation type="submission" date="2020-09" db="EMBL/GenBank/DDBJ databases">
        <authorList>
            <person name="Sun Q."/>
            <person name="Zhou Y."/>
        </authorList>
    </citation>
    <scope>NUCLEOTIDE SEQUENCE</scope>
    <source>
        <strain evidence="2">CGMCC 1.12408</strain>
    </source>
</reference>
<evidence type="ECO:0000313" key="2">
    <source>
        <dbReference type="EMBL" id="GGA74801.1"/>
    </source>
</evidence>
<organism evidence="2 3">
    <name type="scientific">Ornithinibacillus halotolerans</name>
    <dbReference type="NCBI Taxonomy" id="1274357"/>
    <lineage>
        <taxon>Bacteria</taxon>
        <taxon>Bacillati</taxon>
        <taxon>Bacillota</taxon>
        <taxon>Bacilli</taxon>
        <taxon>Bacillales</taxon>
        <taxon>Bacillaceae</taxon>
        <taxon>Ornithinibacillus</taxon>
    </lineage>
</organism>
<dbReference type="InterPro" id="IPR024976">
    <property type="entry name" value="DUF3885"/>
</dbReference>
<evidence type="ECO:0000313" key="3">
    <source>
        <dbReference type="Proteomes" id="UP000613512"/>
    </source>
</evidence>